<dbReference type="EMBL" id="RBZV01000008">
    <property type="protein sequence ID" value="RKP46085.1"/>
    <property type="molecule type" value="Genomic_DNA"/>
</dbReference>
<organism evidence="2 3">
    <name type="scientific">Trinickia fusca</name>
    <dbReference type="NCBI Taxonomy" id="2419777"/>
    <lineage>
        <taxon>Bacteria</taxon>
        <taxon>Pseudomonadati</taxon>
        <taxon>Pseudomonadota</taxon>
        <taxon>Betaproteobacteria</taxon>
        <taxon>Burkholderiales</taxon>
        <taxon>Burkholderiaceae</taxon>
        <taxon>Trinickia</taxon>
    </lineage>
</organism>
<reference evidence="2 3" key="1">
    <citation type="submission" date="2018-10" db="EMBL/GenBank/DDBJ databases">
        <title>Paraburkholderia sp. 7MK8-2, isolated from soil.</title>
        <authorList>
            <person name="Gao Z.-H."/>
            <person name="Qiu L.-H."/>
        </authorList>
    </citation>
    <scope>NUCLEOTIDE SEQUENCE [LARGE SCALE GENOMIC DNA]</scope>
    <source>
        <strain evidence="2 3">7MK8-2</strain>
    </source>
</reference>
<dbReference type="Proteomes" id="UP000280434">
    <property type="component" value="Unassembled WGS sequence"/>
</dbReference>
<evidence type="ECO:0000313" key="3">
    <source>
        <dbReference type="Proteomes" id="UP000280434"/>
    </source>
</evidence>
<comment type="caution">
    <text evidence="2">The sequence shown here is derived from an EMBL/GenBank/DDBJ whole genome shotgun (WGS) entry which is preliminary data.</text>
</comment>
<gene>
    <name evidence="2" type="ORF">D7S89_18240</name>
</gene>
<dbReference type="OrthoDB" id="9808620at2"/>
<accession>A0A494X5X8</accession>
<proteinExistence type="predicted"/>
<dbReference type="Gene3D" id="3.40.190.10">
    <property type="entry name" value="Periplasmic binding protein-like II"/>
    <property type="match status" value="2"/>
</dbReference>
<keyword evidence="3" id="KW-1185">Reference proteome</keyword>
<dbReference type="SUPFAM" id="SSF53850">
    <property type="entry name" value="Periplasmic binding protein-like II"/>
    <property type="match status" value="1"/>
</dbReference>
<evidence type="ECO:0000313" key="2">
    <source>
        <dbReference type="EMBL" id="RKP46085.1"/>
    </source>
</evidence>
<sequence length="153" mass="16844">MGENLAIELLGIGDCTVLLKRDGLLQQIVELSRRAGLAHERSEAARSDELPRRSERRVGRIAPIIPQTARLAGIDASLAARCRPDHAVAWVSRHIVAEELAAGVLVQLPVHDLKIERELNMIWRQSRTLSPSARAFRTLATQMFASTAASLPQ</sequence>
<evidence type="ECO:0000259" key="1">
    <source>
        <dbReference type="Pfam" id="PF03466"/>
    </source>
</evidence>
<dbReference type="AlphaFoldDB" id="A0A494X5X8"/>
<feature type="domain" description="LysR substrate-binding" evidence="1">
    <location>
        <begin position="83"/>
        <end position="143"/>
    </location>
</feature>
<dbReference type="Pfam" id="PF03466">
    <property type="entry name" value="LysR_substrate"/>
    <property type="match status" value="1"/>
</dbReference>
<name>A0A494X5X8_9BURK</name>
<protein>
    <recommendedName>
        <fullName evidence="1">LysR substrate-binding domain-containing protein</fullName>
    </recommendedName>
</protein>
<dbReference type="InterPro" id="IPR005119">
    <property type="entry name" value="LysR_subst-bd"/>
</dbReference>